<name>B1T8E4_9BURK</name>
<dbReference type="Gene3D" id="6.20.20.10">
    <property type="match status" value="1"/>
</dbReference>
<dbReference type="PATRIC" id="fig|396597.7.peg.3789"/>
<dbReference type="SUPFAM" id="SSF57938">
    <property type="entry name" value="DnaJ/Hsp40 cysteine-rich domain"/>
    <property type="match status" value="1"/>
</dbReference>
<evidence type="ECO:0000313" key="3">
    <source>
        <dbReference type="Proteomes" id="UP000004814"/>
    </source>
</evidence>
<organism evidence="2 3">
    <name type="scientific">Burkholderia ambifaria MEX-5</name>
    <dbReference type="NCBI Taxonomy" id="396597"/>
    <lineage>
        <taxon>Bacteria</taxon>
        <taxon>Pseudomonadati</taxon>
        <taxon>Pseudomonadota</taxon>
        <taxon>Betaproteobacteria</taxon>
        <taxon>Burkholderiales</taxon>
        <taxon>Burkholderiaceae</taxon>
        <taxon>Burkholderia</taxon>
        <taxon>Burkholderia cepacia complex</taxon>
    </lineage>
</organism>
<protein>
    <recommendedName>
        <fullName evidence="4">Chaperone protein DnaJ</fullName>
    </recommendedName>
</protein>
<accession>B1T8E4</accession>
<evidence type="ECO:0000313" key="2">
    <source>
        <dbReference type="EMBL" id="EDT40147.1"/>
    </source>
</evidence>
<dbReference type="Proteomes" id="UP000004814">
    <property type="component" value="Unassembled WGS sequence"/>
</dbReference>
<sequence>MQTTRTSAGQSQDPQDPPLNPGDEGPPDAPGVGEDLCSVCRGTGMVEGQPCTICGGTGKVLQGIGGG</sequence>
<reference evidence="2 3" key="1">
    <citation type="submission" date="2008-03" db="EMBL/GenBank/DDBJ databases">
        <title>Sequencing of the draft genome and assembly of Burkholderia ambifaria MEX-5.</title>
        <authorList>
            <consortium name="US DOE Joint Genome Institute (JGI-PGF)"/>
            <person name="Copeland A."/>
            <person name="Lucas S."/>
            <person name="Lapidus A."/>
            <person name="Glavina del Rio T."/>
            <person name="Dalin E."/>
            <person name="Tice H."/>
            <person name="Bruce D."/>
            <person name="Goodwin L."/>
            <person name="Pitluck S."/>
            <person name="Larimer F."/>
            <person name="Land M.L."/>
            <person name="Hauser L."/>
            <person name="Tiedje J."/>
            <person name="Richardson P."/>
        </authorList>
    </citation>
    <scope>NUCLEOTIDE SEQUENCE [LARGE SCALE GENOMIC DNA]</scope>
    <source>
        <strain evidence="2 3">MEX-5</strain>
    </source>
</reference>
<feature type="compositionally biased region" description="Polar residues" evidence="1">
    <location>
        <begin position="1"/>
        <end position="14"/>
    </location>
</feature>
<evidence type="ECO:0000256" key="1">
    <source>
        <dbReference type="SAM" id="MobiDB-lite"/>
    </source>
</evidence>
<dbReference type="EMBL" id="ABLK01000143">
    <property type="protein sequence ID" value="EDT40147.1"/>
    <property type="molecule type" value="Genomic_DNA"/>
</dbReference>
<dbReference type="AlphaFoldDB" id="B1T8E4"/>
<feature type="region of interest" description="Disordered" evidence="1">
    <location>
        <begin position="1"/>
        <end position="34"/>
    </location>
</feature>
<evidence type="ECO:0008006" key="4">
    <source>
        <dbReference type="Google" id="ProtNLM"/>
    </source>
</evidence>
<dbReference type="InterPro" id="IPR036410">
    <property type="entry name" value="HSP_DnaJ_Cys-rich_dom_sf"/>
</dbReference>
<gene>
    <name evidence="2" type="ORF">BamMEX5DRAFT_4060</name>
</gene>
<proteinExistence type="predicted"/>
<dbReference type="RefSeq" id="WP_006759901.1">
    <property type="nucleotide sequence ID" value="NZ_ABLK01000143.1"/>
</dbReference>
<comment type="caution">
    <text evidence="2">The sequence shown here is derived from an EMBL/GenBank/DDBJ whole genome shotgun (WGS) entry which is preliminary data.</text>
</comment>